<proteinExistence type="predicted"/>
<gene>
    <name evidence="1" type="ORF">OXX778_LOCUS11811</name>
</gene>
<accession>A0A814A468</accession>
<dbReference type="SUPFAM" id="SSF81296">
    <property type="entry name" value="E set domains"/>
    <property type="match status" value="1"/>
</dbReference>
<dbReference type="InterPro" id="IPR014756">
    <property type="entry name" value="Ig_E-set"/>
</dbReference>
<comment type="caution">
    <text evidence="1">The sequence shown here is derived from an EMBL/GenBank/DDBJ whole genome shotgun (WGS) entry which is preliminary data.</text>
</comment>
<dbReference type="Proteomes" id="UP000663879">
    <property type="component" value="Unassembled WGS sequence"/>
</dbReference>
<reference evidence="1" key="1">
    <citation type="submission" date="2021-02" db="EMBL/GenBank/DDBJ databases">
        <authorList>
            <person name="Nowell W R."/>
        </authorList>
    </citation>
    <scope>NUCLEOTIDE SEQUENCE</scope>
    <source>
        <strain evidence="1">Ploen Becks lab</strain>
    </source>
</reference>
<evidence type="ECO:0000313" key="1">
    <source>
        <dbReference type="EMBL" id="CAF0909271.1"/>
    </source>
</evidence>
<keyword evidence="2" id="KW-1185">Reference proteome</keyword>
<sequence>MNFIPAIGPFNIKVFGNQKGYINKPIEFIIRNENVTIQEILILNPNGNSSSCDILDKQLEGHLSLEFLPDTLGIHEIRIFSDKKNRNLYNSFEFNIYDSSKISVKISENVILGKLYKLN</sequence>
<dbReference type="OrthoDB" id="18740at2759"/>
<organism evidence="1 2">
    <name type="scientific">Brachionus calyciflorus</name>
    <dbReference type="NCBI Taxonomy" id="104777"/>
    <lineage>
        <taxon>Eukaryota</taxon>
        <taxon>Metazoa</taxon>
        <taxon>Spiralia</taxon>
        <taxon>Gnathifera</taxon>
        <taxon>Rotifera</taxon>
        <taxon>Eurotatoria</taxon>
        <taxon>Monogononta</taxon>
        <taxon>Pseudotrocha</taxon>
        <taxon>Ploima</taxon>
        <taxon>Brachionidae</taxon>
        <taxon>Brachionus</taxon>
    </lineage>
</organism>
<dbReference type="EMBL" id="CAJNOC010002049">
    <property type="protein sequence ID" value="CAF0909271.1"/>
    <property type="molecule type" value="Genomic_DNA"/>
</dbReference>
<evidence type="ECO:0000313" key="2">
    <source>
        <dbReference type="Proteomes" id="UP000663879"/>
    </source>
</evidence>
<protein>
    <submittedName>
        <fullName evidence="1">Uncharacterized protein</fullName>
    </submittedName>
</protein>
<dbReference type="AlphaFoldDB" id="A0A814A468"/>
<feature type="non-terminal residue" evidence="1">
    <location>
        <position position="1"/>
    </location>
</feature>
<name>A0A814A468_9BILA</name>